<organism evidence="5 6">
    <name type="scientific">Caenorhabditis nigoni</name>
    <dbReference type="NCBI Taxonomy" id="1611254"/>
    <lineage>
        <taxon>Eukaryota</taxon>
        <taxon>Metazoa</taxon>
        <taxon>Ecdysozoa</taxon>
        <taxon>Nematoda</taxon>
        <taxon>Chromadorea</taxon>
        <taxon>Rhabditida</taxon>
        <taxon>Rhabditina</taxon>
        <taxon>Rhabditomorpha</taxon>
        <taxon>Rhabditoidea</taxon>
        <taxon>Rhabditidae</taxon>
        <taxon>Peloderinae</taxon>
        <taxon>Caenorhabditis</taxon>
    </lineage>
</organism>
<evidence type="ECO:0000313" key="5">
    <source>
        <dbReference type="EMBL" id="PIC50909.1"/>
    </source>
</evidence>
<comment type="caution">
    <text evidence="5">The sequence shown here is derived from an EMBL/GenBank/DDBJ whole genome shotgun (WGS) entry which is preliminary data.</text>
</comment>
<feature type="domain" description="SH2" evidence="4">
    <location>
        <begin position="326"/>
        <end position="443"/>
    </location>
</feature>
<feature type="compositionally biased region" description="Basic and acidic residues" evidence="3">
    <location>
        <begin position="475"/>
        <end position="493"/>
    </location>
</feature>
<feature type="domain" description="SH2" evidence="4">
    <location>
        <begin position="21"/>
        <end position="115"/>
    </location>
</feature>
<gene>
    <name evidence="5" type="primary">Cni-aap-1</name>
    <name evidence="5" type="synonym">Cnig_chr_I.g1625</name>
    <name evidence="5" type="ORF">B9Z55_001625</name>
</gene>
<evidence type="ECO:0000256" key="3">
    <source>
        <dbReference type="SAM" id="MobiDB-lite"/>
    </source>
</evidence>
<dbReference type="AlphaFoldDB" id="A0A2G5VGJ0"/>
<dbReference type="STRING" id="1611254.A0A2G5VGJ0"/>
<proteinExistence type="predicted"/>
<dbReference type="PROSITE" id="PS50001">
    <property type="entry name" value="SH2"/>
    <property type="match status" value="2"/>
</dbReference>
<name>A0A2G5VGJ0_9PELO</name>
<accession>A0A2G5VGJ0</accession>
<dbReference type="OrthoDB" id="3175255at2759"/>
<dbReference type="Proteomes" id="UP000230233">
    <property type="component" value="Chromosome I"/>
</dbReference>
<keyword evidence="6" id="KW-1185">Reference proteome</keyword>
<evidence type="ECO:0000256" key="1">
    <source>
        <dbReference type="ARBA" id="ARBA00022999"/>
    </source>
</evidence>
<evidence type="ECO:0000259" key="4">
    <source>
        <dbReference type="PROSITE" id="PS50001"/>
    </source>
</evidence>
<dbReference type="FunFam" id="3.30.505.10:FF:000137">
    <property type="entry name" value="Phosphoinositide 3-kinase adapter subunit"/>
    <property type="match status" value="1"/>
</dbReference>
<evidence type="ECO:0000313" key="6">
    <source>
        <dbReference type="Proteomes" id="UP000230233"/>
    </source>
</evidence>
<evidence type="ECO:0000256" key="2">
    <source>
        <dbReference type="PROSITE-ProRule" id="PRU00191"/>
    </source>
</evidence>
<dbReference type="PANTHER" id="PTHR10155">
    <property type="entry name" value="PHOSPHATIDYLINOSITOL 3-KINASE REGULATORY SUBUNIT"/>
    <property type="match status" value="1"/>
</dbReference>
<dbReference type="FunFam" id="3.30.505.10:FF:000104">
    <property type="entry name" value="Phosphoinositide 3-kinase adapter subunit"/>
    <property type="match status" value="1"/>
</dbReference>
<dbReference type="EMBL" id="PDUG01000001">
    <property type="protein sequence ID" value="PIC50909.1"/>
    <property type="molecule type" value="Genomic_DNA"/>
</dbReference>
<keyword evidence="1 2" id="KW-0727">SH2 domain</keyword>
<feature type="region of interest" description="Disordered" evidence="3">
    <location>
        <begin position="475"/>
        <end position="522"/>
    </location>
</feature>
<dbReference type="GO" id="GO:0046935">
    <property type="term" value="F:1-phosphatidylinositol-3-kinase regulator activity"/>
    <property type="evidence" value="ECO:0007669"/>
    <property type="project" value="TreeGrafter"/>
</dbReference>
<dbReference type="Pfam" id="PF00017">
    <property type="entry name" value="SH2"/>
    <property type="match status" value="2"/>
</dbReference>
<dbReference type="GO" id="GO:0005942">
    <property type="term" value="C:phosphatidylinositol 3-kinase complex"/>
    <property type="evidence" value="ECO:0007669"/>
    <property type="project" value="TreeGrafter"/>
</dbReference>
<dbReference type="GO" id="GO:0046854">
    <property type="term" value="P:phosphatidylinositol phosphate biosynthetic process"/>
    <property type="evidence" value="ECO:0007669"/>
    <property type="project" value="TreeGrafter"/>
</dbReference>
<reference evidence="6" key="1">
    <citation type="submission" date="2017-10" db="EMBL/GenBank/DDBJ databases">
        <title>Rapid genome shrinkage in a self-fertile nematode reveals novel sperm competition proteins.</title>
        <authorList>
            <person name="Yin D."/>
            <person name="Schwarz E.M."/>
            <person name="Thomas C.G."/>
            <person name="Felde R.L."/>
            <person name="Korf I.F."/>
            <person name="Cutter A.D."/>
            <person name="Schartner C.M."/>
            <person name="Ralston E.J."/>
            <person name="Meyer B.J."/>
            <person name="Haag E.S."/>
        </authorList>
    </citation>
    <scope>NUCLEOTIDE SEQUENCE [LARGE SCALE GENOMIC DNA]</scope>
    <source>
        <strain evidence="6">JU1422</strain>
    </source>
</reference>
<dbReference type="PANTHER" id="PTHR10155:SF10">
    <property type="entry name" value="PI3K21B, ISOFORM B"/>
    <property type="match status" value="1"/>
</dbReference>
<dbReference type="InterPro" id="IPR036860">
    <property type="entry name" value="SH2_dom_sf"/>
</dbReference>
<sequence length="522" mass="58887">MATTPSTPSAGVAHNLMEQGWFWGDADRSTVSQALSDQPDGSFVVRNASQPGDFTLSVKYNNQVKLLRIAVKDGKCGFNTDQLTHDSVIKLIEFHRNISLNVFNDSLDVRLLYPVSVRRNSQNGKPLFKKGHLQQRLILNARNDTEWRERLELENLRAVHLAFERGAKLYDSAHQEMEKAETLYHALTQSIRDNEVKLEKLQTVLETESVVVNESAASLSHSEMLKNVFVNNKMFLEESIRRIQAELESSTEKKKTLSGILVEISTKKENWKARLYKLMELRGAVYDQIDPSLSHKMGSILDAGAELINSEPTKVTQLLVDMELKWTPAQFLMCGASKENAANALIHARYRIAQLDKAVGLKREPMDGIFLIRASASQSDKLVLSVLYGERVSHCLIEQNEEGWGFEHSNVYLTTIADFVRYYSHFSLETHADAIKTTLKMPAFDPVTKDTSRPLRNGPGQIFTPLPISTKYMEKALLSDDPTKPPESPEPRPDSWNSSSPDNRSTDSRLVRPTSFPETIPE</sequence>
<protein>
    <recommendedName>
        <fullName evidence="4">SH2 domain-containing protein</fullName>
    </recommendedName>
</protein>
<dbReference type="Gene3D" id="3.30.505.10">
    <property type="entry name" value="SH2 domain"/>
    <property type="match status" value="2"/>
</dbReference>
<dbReference type="SUPFAM" id="SSF55550">
    <property type="entry name" value="SH2 domain"/>
    <property type="match status" value="2"/>
</dbReference>
<dbReference type="SMART" id="SM00252">
    <property type="entry name" value="SH2"/>
    <property type="match status" value="2"/>
</dbReference>
<dbReference type="InterPro" id="IPR000980">
    <property type="entry name" value="SH2"/>
</dbReference>